<evidence type="ECO:0000259" key="3">
    <source>
        <dbReference type="SMART" id="SM00822"/>
    </source>
</evidence>
<sequence length="255" mass="27019">MELNQRVIVVTGGNAGIGAGIVRACARQGARIVIGDNLLDDTTEGLLAEVDELGGEAVAVRCDVSRRDDQENLLATAIETWHRLDGWVSNAGIAGPGTLLEMTDDDLDRVLAVNLRGPVIGAQLAARRFIEQGGGGVIITTSSVHEDWPMPDNTPYCIAKGGVRMLTRNAALELGPHGIRMINVAPGAIRTRLNEPWLADPGNVERANATIPLGRVGEPDEIGELVAFLLSDRASYLTATTVTADAGLSQYNHEA</sequence>
<comment type="caution">
    <text evidence="4">The sequence shown here is derived from an EMBL/GenBank/DDBJ whole genome shotgun (WGS) entry which is preliminary data.</text>
</comment>
<organism evidence="4 5">
    <name type="scientific">Naumannella cuiyingiana</name>
    <dbReference type="NCBI Taxonomy" id="1347891"/>
    <lineage>
        <taxon>Bacteria</taxon>
        <taxon>Bacillati</taxon>
        <taxon>Actinomycetota</taxon>
        <taxon>Actinomycetes</taxon>
        <taxon>Propionibacteriales</taxon>
        <taxon>Propionibacteriaceae</taxon>
        <taxon>Naumannella</taxon>
    </lineage>
</organism>
<evidence type="ECO:0000313" key="4">
    <source>
        <dbReference type="EMBL" id="NYI71125.1"/>
    </source>
</evidence>
<dbReference type="EMBL" id="JACBZS010000001">
    <property type="protein sequence ID" value="NYI71125.1"/>
    <property type="molecule type" value="Genomic_DNA"/>
</dbReference>
<dbReference type="FunFam" id="3.40.50.720:FF:000084">
    <property type="entry name" value="Short-chain dehydrogenase reductase"/>
    <property type="match status" value="1"/>
</dbReference>
<dbReference type="InterPro" id="IPR057326">
    <property type="entry name" value="KR_dom"/>
</dbReference>
<dbReference type="EC" id="1.1.1.47" evidence="4"/>
<protein>
    <submittedName>
        <fullName evidence="4">Glucose 1-dehydrogenase</fullName>
        <ecNumber evidence="4">1.1.1.47</ecNumber>
    </submittedName>
</protein>
<dbReference type="GO" id="GO:0047936">
    <property type="term" value="F:glucose 1-dehydrogenase [NAD(P)+] activity"/>
    <property type="evidence" value="ECO:0007669"/>
    <property type="project" value="UniProtKB-EC"/>
</dbReference>
<name>A0A7Z0D8X8_9ACTN</name>
<dbReference type="PROSITE" id="PS00061">
    <property type="entry name" value="ADH_SHORT"/>
    <property type="match status" value="1"/>
</dbReference>
<feature type="domain" description="Ketoreductase" evidence="3">
    <location>
        <begin position="6"/>
        <end position="192"/>
    </location>
</feature>
<dbReference type="AlphaFoldDB" id="A0A7Z0D8X8"/>
<keyword evidence="2 4" id="KW-0560">Oxidoreductase</keyword>
<dbReference type="PANTHER" id="PTHR43639">
    <property type="entry name" value="OXIDOREDUCTASE, SHORT-CHAIN DEHYDROGENASE/REDUCTASE FAMILY (AFU_ORTHOLOGUE AFUA_5G02870)"/>
    <property type="match status" value="1"/>
</dbReference>
<dbReference type="InterPro" id="IPR020904">
    <property type="entry name" value="Sc_DH/Rdtase_CS"/>
</dbReference>
<reference evidence="4 5" key="1">
    <citation type="submission" date="2020-07" db="EMBL/GenBank/DDBJ databases">
        <title>Sequencing the genomes of 1000 actinobacteria strains.</title>
        <authorList>
            <person name="Klenk H.-P."/>
        </authorList>
    </citation>
    <scope>NUCLEOTIDE SEQUENCE [LARGE SCALE GENOMIC DNA]</scope>
    <source>
        <strain evidence="4 5">DSM 103164</strain>
    </source>
</reference>
<dbReference type="RefSeq" id="WP_179444992.1">
    <property type="nucleotide sequence ID" value="NZ_JACBZS010000001.1"/>
</dbReference>
<dbReference type="PRINTS" id="PR00081">
    <property type="entry name" value="GDHRDH"/>
</dbReference>
<dbReference type="Proteomes" id="UP000527616">
    <property type="component" value="Unassembled WGS sequence"/>
</dbReference>
<dbReference type="InterPro" id="IPR036291">
    <property type="entry name" value="NAD(P)-bd_dom_sf"/>
</dbReference>
<dbReference type="PRINTS" id="PR00080">
    <property type="entry name" value="SDRFAMILY"/>
</dbReference>
<dbReference type="SMART" id="SM00822">
    <property type="entry name" value="PKS_KR"/>
    <property type="match status" value="1"/>
</dbReference>
<comment type="similarity">
    <text evidence="1">Belongs to the short-chain dehydrogenases/reductases (SDR) family.</text>
</comment>
<dbReference type="PANTHER" id="PTHR43639:SF1">
    <property type="entry name" value="SHORT-CHAIN DEHYDROGENASE_REDUCTASE FAMILY PROTEIN"/>
    <property type="match status" value="1"/>
</dbReference>
<evidence type="ECO:0000256" key="1">
    <source>
        <dbReference type="ARBA" id="ARBA00006484"/>
    </source>
</evidence>
<keyword evidence="5" id="KW-1185">Reference proteome</keyword>
<dbReference type="Pfam" id="PF13561">
    <property type="entry name" value="adh_short_C2"/>
    <property type="match status" value="1"/>
</dbReference>
<evidence type="ECO:0000313" key="5">
    <source>
        <dbReference type="Proteomes" id="UP000527616"/>
    </source>
</evidence>
<gene>
    <name evidence="4" type="ORF">GGQ54_001685</name>
</gene>
<proteinExistence type="inferred from homology"/>
<dbReference type="Gene3D" id="3.40.50.720">
    <property type="entry name" value="NAD(P)-binding Rossmann-like Domain"/>
    <property type="match status" value="1"/>
</dbReference>
<dbReference type="InterPro" id="IPR002347">
    <property type="entry name" value="SDR_fam"/>
</dbReference>
<evidence type="ECO:0000256" key="2">
    <source>
        <dbReference type="ARBA" id="ARBA00023002"/>
    </source>
</evidence>
<dbReference type="SUPFAM" id="SSF51735">
    <property type="entry name" value="NAD(P)-binding Rossmann-fold domains"/>
    <property type="match status" value="1"/>
</dbReference>
<accession>A0A7Z0D8X8</accession>